<keyword evidence="2" id="KW-1133">Transmembrane helix</keyword>
<sequence length="129" mass="14174">MSDPSSLILLVLAGALLVFMIFNSRKRMKKMKEEQEAKQSQTVPGAEVLLQSGIFGTIVSYDSENLDAPVEVEIAPGVVIKAHSQAILRIVEPVENEEVLEAPAIESIDEEPTIESAEETRRRLDNNNG</sequence>
<name>A0A5C8HN06_9MICO</name>
<accession>A0A5C8HN06</accession>
<dbReference type="SMART" id="SM01323">
    <property type="entry name" value="YajC"/>
    <property type="match status" value="1"/>
</dbReference>
<evidence type="ECO:0000256" key="1">
    <source>
        <dbReference type="SAM" id="MobiDB-lite"/>
    </source>
</evidence>
<feature type="region of interest" description="Disordered" evidence="1">
    <location>
        <begin position="102"/>
        <end position="129"/>
    </location>
</feature>
<protein>
    <submittedName>
        <fullName evidence="3">Preprotein translocase subunit YajC</fullName>
    </submittedName>
</protein>
<gene>
    <name evidence="3" type="ORF">FVP60_00460</name>
</gene>
<dbReference type="Pfam" id="PF02699">
    <property type="entry name" value="YajC"/>
    <property type="match status" value="1"/>
</dbReference>
<comment type="caution">
    <text evidence="3">The sequence shown here is derived from an EMBL/GenBank/DDBJ whole genome shotgun (WGS) entry which is preliminary data.</text>
</comment>
<proteinExistence type="predicted"/>
<dbReference type="AlphaFoldDB" id="A0A5C8HN06"/>
<evidence type="ECO:0000313" key="4">
    <source>
        <dbReference type="Proteomes" id="UP000321196"/>
    </source>
</evidence>
<feature type="compositionally biased region" description="Acidic residues" evidence="1">
    <location>
        <begin position="107"/>
        <end position="117"/>
    </location>
</feature>
<keyword evidence="4" id="KW-1185">Reference proteome</keyword>
<keyword evidence="2" id="KW-0812">Transmembrane</keyword>
<dbReference type="RefSeq" id="WP_147824321.1">
    <property type="nucleotide sequence ID" value="NZ_BAAARG010000001.1"/>
</dbReference>
<feature type="compositionally biased region" description="Basic and acidic residues" evidence="1">
    <location>
        <begin position="118"/>
        <end position="129"/>
    </location>
</feature>
<evidence type="ECO:0000256" key="2">
    <source>
        <dbReference type="SAM" id="Phobius"/>
    </source>
</evidence>
<dbReference type="OrthoDB" id="3267178at2"/>
<keyword evidence="2" id="KW-0472">Membrane</keyword>
<dbReference type="Proteomes" id="UP000321196">
    <property type="component" value="Unassembled WGS sequence"/>
</dbReference>
<evidence type="ECO:0000313" key="3">
    <source>
        <dbReference type="EMBL" id="TXK05510.1"/>
    </source>
</evidence>
<organism evidence="3 4">
    <name type="scientific">Microbacterium mitrae</name>
    <dbReference type="NCBI Taxonomy" id="664640"/>
    <lineage>
        <taxon>Bacteria</taxon>
        <taxon>Bacillati</taxon>
        <taxon>Actinomycetota</taxon>
        <taxon>Actinomycetes</taxon>
        <taxon>Micrococcales</taxon>
        <taxon>Microbacteriaceae</taxon>
        <taxon>Microbacterium</taxon>
    </lineage>
</organism>
<feature type="transmembrane region" description="Helical" evidence="2">
    <location>
        <begin position="6"/>
        <end position="22"/>
    </location>
</feature>
<dbReference type="InterPro" id="IPR003849">
    <property type="entry name" value="Preprotein_translocase_YajC"/>
</dbReference>
<reference evidence="3 4" key="1">
    <citation type="submission" date="2019-08" db="EMBL/GenBank/DDBJ databases">
        <authorList>
            <person name="Dong K."/>
        </authorList>
    </citation>
    <scope>NUCLEOTIDE SEQUENCE [LARGE SCALE GENOMIC DNA]</scope>
    <source>
        <strain evidence="3 4">M4-8</strain>
    </source>
</reference>
<dbReference type="EMBL" id="VRSW01000001">
    <property type="protein sequence ID" value="TXK05510.1"/>
    <property type="molecule type" value="Genomic_DNA"/>
</dbReference>